<dbReference type="Proteomes" id="UP000220102">
    <property type="component" value="Unassembled WGS sequence"/>
</dbReference>
<protein>
    <submittedName>
        <fullName evidence="1">Uncharacterized protein</fullName>
    </submittedName>
</protein>
<dbReference type="EMBL" id="PDEQ01000001">
    <property type="protein sequence ID" value="PEN15209.1"/>
    <property type="molecule type" value="Genomic_DNA"/>
</dbReference>
<sequence>MRRDTLCVDECNDTYNKHNTEFKRRGENQMNRICFSNSFGAADVVVPDASYHAFRYDHSLKGGAERDVCL</sequence>
<keyword evidence="2" id="KW-1185">Reference proteome</keyword>
<comment type="caution">
    <text evidence="1">The sequence shown here is derived from an EMBL/GenBank/DDBJ whole genome shotgun (WGS) entry which is preliminary data.</text>
</comment>
<accession>A0A2A8D2P1</accession>
<evidence type="ECO:0000313" key="2">
    <source>
        <dbReference type="Proteomes" id="UP000220102"/>
    </source>
</evidence>
<gene>
    <name evidence="1" type="ORF">CRI94_02710</name>
</gene>
<dbReference type="AlphaFoldDB" id="A0A2A8D2P1"/>
<evidence type="ECO:0000313" key="1">
    <source>
        <dbReference type="EMBL" id="PEN15209.1"/>
    </source>
</evidence>
<organism evidence="1 2">
    <name type="scientific">Longibacter salinarum</name>
    <dbReference type="NCBI Taxonomy" id="1850348"/>
    <lineage>
        <taxon>Bacteria</taxon>
        <taxon>Pseudomonadati</taxon>
        <taxon>Rhodothermota</taxon>
        <taxon>Rhodothermia</taxon>
        <taxon>Rhodothermales</taxon>
        <taxon>Salisaetaceae</taxon>
        <taxon>Longibacter</taxon>
    </lineage>
</organism>
<proteinExistence type="predicted"/>
<reference evidence="1 2" key="1">
    <citation type="submission" date="2017-10" db="EMBL/GenBank/DDBJ databases">
        <title>Draft genome of Longibacter Salinarum.</title>
        <authorList>
            <person name="Goh K.M."/>
            <person name="Shamsir M.S."/>
            <person name="Lim S.W."/>
        </authorList>
    </citation>
    <scope>NUCLEOTIDE SEQUENCE [LARGE SCALE GENOMIC DNA]</scope>
    <source>
        <strain evidence="1 2">KCTC 52045</strain>
    </source>
</reference>
<name>A0A2A8D2P1_9BACT</name>